<dbReference type="GeneID" id="36602216"/>
<proteinExistence type="predicted"/>
<keyword evidence="3" id="KW-1185">Reference proteome</keyword>
<feature type="compositionally biased region" description="Polar residues" evidence="1">
    <location>
        <begin position="1"/>
        <end position="10"/>
    </location>
</feature>
<dbReference type="OrthoDB" id="4899552at2759"/>
<organism evidence="2 3">
    <name type="scientific">Trichoderma citrinoviride</name>
    <dbReference type="NCBI Taxonomy" id="58853"/>
    <lineage>
        <taxon>Eukaryota</taxon>
        <taxon>Fungi</taxon>
        <taxon>Dikarya</taxon>
        <taxon>Ascomycota</taxon>
        <taxon>Pezizomycotina</taxon>
        <taxon>Sordariomycetes</taxon>
        <taxon>Hypocreomycetidae</taxon>
        <taxon>Hypocreales</taxon>
        <taxon>Hypocreaceae</taxon>
        <taxon>Trichoderma</taxon>
    </lineage>
</organism>
<dbReference type="AlphaFoldDB" id="A0A2T4BDQ9"/>
<feature type="compositionally biased region" description="Basic and acidic residues" evidence="1">
    <location>
        <begin position="54"/>
        <end position="82"/>
    </location>
</feature>
<name>A0A2T4BDQ9_9HYPO</name>
<gene>
    <name evidence="2" type="ORF">BBK36DRAFT_1158307</name>
</gene>
<protein>
    <submittedName>
        <fullName evidence="2">Uncharacterized protein</fullName>
    </submittedName>
</protein>
<feature type="region of interest" description="Disordered" evidence="1">
    <location>
        <begin position="1"/>
        <end position="28"/>
    </location>
</feature>
<evidence type="ECO:0000313" key="3">
    <source>
        <dbReference type="Proteomes" id="UP000241546"/>
    </source>
</evidence>
<feature type="region of interest" description="Disordered" evidence="1">
    <location>
        <begin position="48"/>
        <end position="82"/>
    </location>
</feature>
<dbReference type="RefSeq" id="XP_024750790.1">
    <property type="nucleotide sequence ID" value="XM_024894098.1"/>
</dbReference>
<sequence>MTTSASSPDEQTGDPASPTSPDTGFDPSCDLEALALRLLWQNQIQELQSRRATQIRDQEQARPPEHSFTHPVERRESRQSEIVEGDRLDQIMSDLGKLGVRLREDARRQLDVISDDSAALPLCL</sequence>
<dbReference type="EMBL" id="KZ680211">
    <property type="protein sequence ID" value="PTB67470.1"/>
    <property type="molecule type" value="Genomic_DNA"/>
</dbReference>
<evidence type="ECO:0000256" key="1">
    <source>
        <dbReference type="SAM" id="MobiDB-lite"/>
    </source>
</evidence>
<evidence type="ECO:0000313" key="2">
    <source>
        <dbReference type="EMBL" id="PTB67470.1"/>
    </source>
</evidence>
<dbReference type="Proteomes" id="UP000241546">
    <property type="component" value="Unassembled WGS sequence"/>
</dbReference>
<reference evidence="3" key="1">
    <citation type="submission" date="2016-07" db="EMBL/GenBank/DDBJ databases">
        <title>Multiple horizontal gene transfer events from other fungi enriched the ability of initially mycotrophic Trichoderma (Ascomycota) to feed on dead plant biomass.</title>
        <authorList>
            <consortium name="DOE Joint Genome Institute"/>
            <person name="Atanasova L."/>
            <person name="Chenthamara K."/>
            <person name="Zhang J."/>
            <person name="Grujic M."/>
            <person name="Henrissat B."/>
            <person name="Kuo A."/>
            <person name="Aerts A."/>
            <person name="Salamov A."/>
            <person name="Lipzen A."/>
            <person name="Labutti K."/>
            <person name="Barry K."/>
            <person name="Miao Y."/>
            <person name="Rahimi M.J."/>
            <person name="Shen Q."/>
            <person name="Grigoriev I.V."/>
            <person name="Kubicek C.P."/>
            <person name="Druzhinina I.S."/>
        </authorList>
    </citation>
    <scope>NUCLEOTIDE SEQUENCE [LARGE SCALE GENOMIC DNA]</scope>
    <source>
        <strain evidence="3">TUCIM 6016</strain>
    </source>
</reference>
<accession>A0A2T4BDQ9</accession>